<dbReference type="RefSeq" id="WP_192147043.1">
    <property type="nucleotide sequence ID" value="NZ_JACYXI010000002.1"/>
</dbReference>
<evidence type="ECO:0000313" key="2">
    <source>
        <dbReference type="Proteomes" id="UP000632063"/>
    </source>
</evidence>
<evidence type="ECO:0000313" key="1">
    <source>
        <dbReference type="EMBL" id="MBD8890901.1"/>
    </source>
</evidence>
<dbReference type="Proteomes" id="UP000632063">
    <property type="component" value="Unassembled WGS sequence"/>
</dbReference>
<keyword evidence="2" id="KW-1185">Reference proteome</keyword>
<sequence>MSAPVSPTSYSAIQDQIAGRLEASGLLKQGARIEAAPGNLTEAWLKTNSLPRQGAALIATGLLYGVRHEASGAQMHTLGLGLFLVPEIGKRERQASSLVDLTGVVVRWIDRNRFGLSGARQPSNLSARNLYSPTLDSRGTTLWQIEWRQEFHLFDAETGGEAGLVDV</sequence>
<name>A0ABR9CJ84_9HYPH</name>
<organism evidence="1 2">
    <name type="scientific">Roseibium litorale</name>
    <dbReference type="NCBI Taxonomy" id="2803841"/>
    <lineage>
        <taxon>Bacteria</taxon>
        <taxon>Pseudomonadati</taxon>
        <taxon>Pseudomonadota</taxon>
        <taxon>Alphaproteobacteria</taxon>
        <taxon>Hyphomicrobiales</taxon>
        <taxon>Stappiaceae</taxon>
        <taxon>Roseibium</taxon>
    </lineage>
</organism>
<reference evidence="1 2" key="2">
    <citation type="journal article" date="2021" name="Int. J. Syst. Evol. Microbiol.">
        <title>Roseibium litorale sp. nov., isolated from a tidal flat sediment and proposal for the reclassification of Labrenzia polysiphoniae as Roseibium polysiphoniae comb. nov.</title>
        <authorList>
            <person name="Liu Y."/>
            <person name="Pei T."/>
            <person name="Du J."/>
            <person name="Chao M."/>
            <person name="Deng M.R."/>
            <person name="Zhu H."/>
        </authorList>
    </citation>
    <scope>NUCLEOTIDE SEQUENCE [LARGE SCALE GENOMIC DNA]</scope>
    <source>
        <strain evidence="1 2">4C16A</strain>
    </source>
</reference>
<proteinExistence type="predicted"/>
<accession>A0ABR9CJ84</accession>
<dbReference type="EMBL" id="JACYXI010000002">
    <property type="protein sequence ID" value="MBD8890901.1"/>
    <property type="molecule type" value="Genomic_DNA"/>
</dbReference>
<reference evidence="2" key="1">
    <citation type="submission" date="2020-09" db="EMBL/GenBank/DDBJ databases">
        <title>The genome sequence of strain Labrenzia suaedae 4C16A.</title>
        <authorList>
            <person name="Liu Y."/>
        </authorList>
    </citation>
    <scope>NUCLEOTIDE SEQUENCE [LARGE SCALE GENOMIC DNA]</scope>
    <source>
        <strain evidence="2">4C16A</strain>
    </source>
</reference>
<gene>
    <name evidence="1" type="ORF">IG616_05045</name>
</gene>
<comment type="caution">
    <text evidence="1">The sequence shown here is derived from an EMBL/GenBank/DDBJ whole genome shotgun (WGS) entry which is preliminary data.</text>
</comment>
<protein>
    <submittedName>
        <fullName evidence="1">Uncharacterized protein</fullName>
    </submittedName>
</protein>